<dbReference type="PATRIC" id="fig|253.9.peg.3370"/>
<dbReference type="Proteomes" id="UP000037953">
    <property type="component" value="Unassembled WGS sequence"/>
</dbReference>
<evidence type="ECO:0000313" key="4">
    <source>
        <dbReference type="Proteomes" id="UP000037953"/>
    </source>
</evidence>
<dbReference type="InterPro" id="IPR004143">
    <property type="entry name" value="BPL_LPL_catalytic"/>
</dbReference>
<dbReference type="PROSITE" id="PS51733">
    <property type="entry name" value="BPL_LPL_CATALYTIC"/>
    <property type="match status" value="1"/>
</dbReference>
<organism evidence="3 4">
    <name type="scientific">Chryseobacterium indologenes</name>
    <name type="common">Flavobacterium indologenes</name>
    <dbReference type="NCBI Taxonomy" id="253"/>
    <lineage>
        <taxon>Bacteria</taxon>
        <taxon>Pseudomonadati</taxon>
        <taxon>Bacteroidota</taxon>
        <taxon>Flavobacteriia</taxon>
        <taxon>Flavobacteriales</taxon>
        <taxon>Weeksellaceae</taxon>
        <taxon>Chryseobacterium group</taxon>
        <taxon>Chryseobacterium</taxon>
    </lineage>
</organism>
<dbReference type="InterPro" id="IPR045864">
    <property type="entry name" value="aa-tRNA-synth_II/BPL/LPL"/>
</dbReference>
<evidence type="ECO:0000259" key="2">
    <source>
        <dbReference type="PROSITE" id="PS51733"/>
    </source>
</evidence>
<dbReference type="RefSeq" id="WP_062698130.1">
    <property type="nucleotide sequence ID" value="NZ_LJOD01000004.1"/>
</dbReference>
<dbReference type="PANTHER" id="PTHR12835:SF5">
    <property type="entry name" value="BIOTIN--PROTEIN LIGASE"/>
    <property type="match status" value="1"/>
</dbReference>
<feature type="domain" description="BPL/LPL catalytic" evidence="2">
    <location>
        <begin position="1"/>
        <end position="175"/>
    </location>
</feature>
<dbReference type="PANTHER" id="PTHR12835">
    <property type="entry name" value="BIOTIN PROTEIN LIGASE"/>
    <property type="match status" value="1"/>
</dbReference>
<keyword evidence="1 3" id="KW-0436">Ligase</keyword>
<evidence type="ECO:0000256" key="1">
    <source>
        <dbReference type="ARBA" id="ARBA00022598"/>
    </source>
</evidence>
<comment type="caution">
    <text evidence="3">The sequence shown here is derived from an EMBL/GenBank/DDBJ whole genome shotgun (WGS) entry which is preliminary data.</text>
</comment>
<sequence length="238" mass="27853">MTQLFYLKDCSSTNDEISKFLLYENSDFIGLHTFNQTKGRGQYGNTWASLAGKNLAYTLAVKTQNFLLSDFLFNYYTAIIIRDFLANLTDHEVKIKWPNDIILKSKKITGILIEKKKINQKNYFIIGAGFNILQENFDEISHAGSILSLTGKVFNLDDFTLQLHDFIVERLKNPPSEEEILNLFNQYLFRKDEISVFEIEKKRQNGIIRHADEKGELWIELENDGMKKFYHKEIKLLY</sequence>
<dbReference type="GO" id="GO:0005737">
    <property type="term" value="C:cytoplasm"/>
    <property type="evidence" value="ECO:0007669"/>
    <property type="project" value="TreeGrafter"/>
</dbReference>
<reference evidence="4" key="2">
    <citation type="submission" date="2015-09" db="EMBL/GenBank/DDBJ databases">
        <title>Draft genome sequence of a multidrug-resistant Chryseobacterium indologenes isolate from Malaysia.</title>
        <authorList>
            <person name="Yu C.Y."/>
            <person name="Ang G.Y."/>
            <person name="Chan K.-G."/>
        </authorList>
    </citation>
    <scope>NUCLEOTIDE SEQUENCE [LARGE SCALE GENOMIC DNA]</scope>
    <source>
        <strain evidence="4">CI_885</strain>
    </source>
</reference>
<dbReference type="NCBIfam" id="TIGR00121">
    <property type="entry name" value="birA_ligase"/>
    <property type="match status" value="1"/>
</dbReference>
<reference evidence="3 4" key="1">
    <citation type="journal article" date="2015" name="Genom Data">
        <title>Draft genome sequence of a multidrug-resistant Chryseobacterium indologenes isolate from Malaysia.</title>
        <authorList>
            <person name="Yu C.Y."/>
            <person name="Ang G.Y."/>
            <person name="Cheng H.J."/>
            <person name="Cheong Y.M."/>
            <person name="Yin W.F."/>
            <person name="Chan K.G."/>
        </authorList>
    </citation>
    <scope>NUCLEOTIDE SEQUENCE [LARGE SCALE GENOMIC DNA]</scope>
    <source>
        <strain evidence="3 4">CI_885</strain>
    </source>
</reference>
<dbReference type="Gene3D" id="3.30.930.10">
    <property type="entry name" value="Bira Bifunctional Protein, Domain 2"/>
    <property type="match status" value="1"/>
</dbReference>
<dbReference type="AlphaFoldDB" id="A0A0N0ZV15"/>
<dbReference type="GO" id="GO:0004077">
    <property type="term" value="F:biotin--[biotin carboxyl-carrier protein] ligase activity"/>
    <property type="evidence" value="ECO:0007669"/>
    <property type="project" value="InterPro"/>
</dbReference>
<dbReference type="SUPFAM" id="SSF55681">
    <property type="entry name" value="Class II aaRS and biotin synthetases"/>
    <property type="match status" value="1"/>
</dbReference>
<dbReference type="EMBL" id="LJOD01000004">
    <property type="protein sequence ID" value="KPE51620.1"/>
    <property type="molecule type" value="Genomic_DNA"/>
</dbReference>
<evidence type="ECO:0000313" key="3">
    <source>
        <dbReference type="EMBL" id="KPE51620.1"/>
    </source>
</evidence>
<dbReference type="CDD" id="cd16442">
    <property type="entry name" value="BPL"/>
    <property type="match status" value="1"/>
</dbReference>
<name>A0A0N0ZV15_CHRID</name>
<protein>
    <submittedName>
        <fullName evidence="3">Biotin--protein ligase</fullName>
    </submittedName>
</protein>
<gene>
    <name evidence="3" type="ORF">AOB46_08145</name>
</gene>
<accession>A0A0N0ZV15</accession>
<dbReference type="Pfam" id="PF03099">
    <property type="entry name" value="BPL_LplA_LipB"/>
    <property type="match status" value="1"/>
</dbReference>
<dbReference type="InterPro" id="IPR004408">
    <property type="entry name" value="Biotin_CoA_COase_ligase"/>
</dbReference>
<proteinExistence type="predicted"/>
<dbReference type="OrthoDB" id="9807064at2"/>